<feature type="transmembrane region" description="Helical" evidence="1">
    <location>
        <begin position="172"/>
        <end position="193"/>
    </location>
</feature>
<evidence type="ECO:0000313" key="3">
    <source>
        <dbReference type="Proteomes" id="UP001189429"/>
    </source>
</evidence>
<evidence type="ECO:0000313" key="2">
    <source>
        <dbReference type="EMBL" id="CAK0789455.1"/>
    </source>
</evidence>
<dbReference type="EMBL" id="CAUYUJ010000237">
    <property type="protein sequence ID" value="CAK0789455.1"/>
    <property type="molecule type" value="Genomic_DNA"/>
</dbReference>
<keyword evidence="1" id="KW-0812">Transmembrane</keyword>
<protein>
    <submittedName>
        <fullName evidence="2">Uncharacterized protein</fullName>
    </submittedName>
</protein>
<gene>
    <name evidence="2" type="ORF">PCOR1329_LOCUS1012</name>
</gene>
<reference evidence="2" key="1">
    <citation type="submission" date="2023-10" db="EMBL/GenBank/DDBJ databases">
        <authorList>
            <person name="Chen Y."/>
            <person name="Shah S."/>
            <person name="Dougan E. K."/>
            <person name="Thang M."/>
            <person name="Chan C."/>
        </authorList>
    </citation>
    <scope>NUCLEOTIDE SEQUENCE [LARGE SCALE GENOMIC DNA]</scope>
</reference>
<comment type="caution">
    <text evidence="2">The sequence shown here is derived from an EMBL/GenBank/DDBJ whole genome shotgun (WGS) entry which is preliminary data.</text>
</comment>
<proteinExistence type="predicted"/>
<evidence type="ECO:0000256" key="1">
    <source>
        <dbReference type="SAM" id="Phobius"/>
    </source>
</evidence>
<keyword evidence="1" id="KW-1133">Transmembrane helix</keyword>
<dbReference type="Proteomes" id="UP001189429">
    <property type="component" value="Unassembled WGS sequence"/>
</dbReference>
<keyword evidence="3" id="KW-1185">Reference proteome</keyword>
<accession>A0ABN9PE77</accession>
<keyword evidence="1" id="KW-0472">Membrane</keyword>
<name>A0ABN9PE77_9DINO</name>
<organism evidence="2 3">
    <name type="scientific">Prorocentrum cordatum</name>
    <dbReference type="NCBI Taxonomy" id="2364126"/>
    <lineage>
        <taxon>Eukaryota</taxon>
        <taxon>Sar</taxon>
        <taxon>Alveolata</taxon>
        <taxon>Dinophyceae</taxon>
        <taxon>Prorocentrales</taxon>
        <taxon>Prorocentraceae</taxon>
        <taxon>Prorocentrum</taxon>
    </lineage>
</organism>
<sequence length="232" mass="25574">MVISPNVVKPERIARRGDYSYLESELYGWWPVNASIGDHTSMAVQKALADKVSFGEEQPNAVRMLTDEVQQWLEEEQDYRAQVQQSEWAACPRQACRRPGEALRGPGGLCEASDRVAGLCGGLSVERSTDTSSTCLYAPESAREARMSDSQAMDEQRLRGDVFRVNPEISKFLQAIGSMLLTVMLALCVGFGYTDQYEQCKEADPTSCEEPTANSSGCWSLQLVIDNSALVA</sequence>